<dbReference type="FunFam" id="3.10.129.110:FF:000001">
    <property type="entry name" value="Sterigmatocystin biosynthesis polyketide synthase"/>
    <property type="match status" value="1"/>
</dbReference>
<dbReference type="FunFam" id="3.40.47.10:FF:000031">
    <property type="entry name" value="Sterigmatocystin biosynthesis polyketide synthase"/>
    <property type="match status" value="1"/>
</dbReference>
<dbReference type="HOGENOM" id="CLU_000022_6_0_1"/>
<dbReference type="Pfam" id="PF16073">
    <property type="entry name" value="SAT"/>
    <property type="match status" value="1"/>
</dbReference>
<dbReference type="InterPro" id="IPR050091">
    <property type="entry name" value="PKS_NRPS_Biosynth_Enz"/>
</dbReference>
<dbReference type="InterPro" id="IPR020806">
    <property type="entry name" value="PKS_PP-bd"/>
</dbReference>
<dbReference type="GO" id="GO:0044550">
    <property type="term" value="P:secondary metabolite biosynthetic process"/>
    <property type="evidence" value="ECO:0007669"/>
    <property type="project" value="TreeGrafter"/>
</dbReference>
<dbReference type="InterPro" id="IPR014030">
    <property type="entry name" value="Ketoacyl_synth_N"/>
</dbReference>
<dbReference type="Pfam" id="PF00550">
    <property type="entry name" value="PP-binding"/>
    <property type="match status" value="1"/>
</dbReference>
<feature type="region of interest" description="C-terminal hotdog fold" evidence="5">
    <location>
        <begin position="1483"/>
        <end position="1630"/>
    </location>
</feature>
<reference evidence="10" key="2">
    <citation type="submission" date="2015-01" db="EMBL/GenBank/DDBJ databases">
        <title>Evolutionary Origins and Diversification of the Mycorrhizal Mutualists.</title>
        <authorList>
            <consortium name="DOE Joint Genome Institute"/>
            <consortium name="Mycorrhizal Genomics Consortium"/>
            <person name="Kohler A."/>
            <person name="Kuo A."/>
            <person name="Nagy L.G."/>
            <person name="Floudas D."/>
            <person name="Copeland A."/>
            <person name="Barry K.W."/>
            <person name="Cichocki N."/>
            <person name="Veneault-Fourrey C."/>
            <person name="LaButti K."/>
            <person name="Lindquist E.A."/>
            <person name="Lipzen A."/>
            <person name="Lundell T."/>
            <person name="Morin E."/>
            <person name="Murat C."/>
            <person name="Riley R."/>
            <person name="Ohm R."/>
            <person name="Sun H."/>
            <person name="Tunlid A."/>
            <person name="Henrissat B."/>
            <person name="Grigoriev I.V."/>
            <person name="Hibbett D.S."/>
            <person name="Martin F."/>
        </authorList>
    </citation>
    <scope>NUCLEOTIDE SEQUENCE [LARGE SCALE GENOMIC DNA]</scope>
    <source>
        <strain evidence="10">Zn</strain>
    </source>
</reference>
<evidence type="ECO:0000256" key="3">
    <source>
        <dbReference type="ARBA" id="ARBA00022553"/>
    </source>
</evidence>
<dbReference type="Gene3D" id="3.30.70.3290">
    <property type="match status" value="1"/>
</dbReference>
<feature type="domain" description="Carrier" evidence="6">
    <location>
        <begin position="1724"/>
        <end position="1801"/>
    </location>
</feature>
<keyword evidence="4" id="KW-0808">Transferase</keyword>
<dbReference type="PANTHER" id="PTHR43775">
    <property type="entry name" value="FATTY ACID SYNTHASE"/>
    <property type="match status" value="1"/>
</dbReference>
<dbReference type="InParanoid" id="A0A0C3CD78"/>
<dbReference type="InterPro" id="IPR016039">
    <property type="entry name" value="Thiolase-like"/>
</dbReference>
<dbReference type="GO" id="GO:0004315">
    <property type="term" value="F:3-oxoacyl-[acyl-carrier-protein] synthase activity"/>
    <property type="evidence" value="ECO:0007669"/>
    <property type="project" value="InterPro"/>
</dbReference>
<evidence type="ECO:0000313" key="10">
    <source>
        <dbReference type="Proteomes" id="UP000054321"/>
    </source>
</evidence>
<proteinExistence type="predicted"/>
<keyword evidence="3" id="KW-0597">Phosphoprotein</keyword>
<sequence length="1801" mass="195885">MKKSLERTHAKLVYFGNEFPNDDLKELFRRLFRHSKDRRFRLLAAFLEESTSVLKDEVSKLPQPLKDLMPHFDTILTLAEFGDFRQGALGAAVESALLTVLELGMFIGYHEAEDIELDLVQSKATLAGLSIGLLAGAAVALSTSIADVAKNGPESVRVSFRLGVYVDDISRKLEAPQPDGTLQSWAHVVTEMTQDAVQAEVTQFNAETGSPELTKVFISAADKGSVSVTGPPSRLRAAFQHSHVLRYSKSLPLPVHDGLCHAAHLYSQESIDIVINSSESVIPVSRPVRLPLLSSQTGKPFAASTARELFLEIGTELLTGTIYLDNVTAGILCAVSGAAHCQVDSFRNSLVLKGILASVEAEFPPMELSRLDMVSWSLEEYGARQPRSYADSKLAIVGMACRMPGGANDPELFWELLEQGRDVHTTVPADRFDLETHFDPEGKVENATQTPYGNFMDRPGFFDAGFFNMSPREAEQTDPMHRLALVTAYEAMEMAGLVPGRTPSSRSERIGTFYGQASDDWRELNASQNISTYAVPGGERAFANGRINYFFKFAGPSFNIDTACSSGLAAVNAACSALWAGEADTVLAGGLNVITDPDNYAGLCNGHFLSKTGQCKVWDKDADGYCRADGVGSVVIKRLEDAEADNDNILAVVLSASTNHSAEAISITHPHAGAQKDNYRQALRRAGVNPLDVGYVELHGTGTQAGDAVESESVLDVFAPAMPRRRPDQRLYLGAVKSNIGHGEAAAGISSLLKALLVYQKNLIPAHIGIKTEVNPAIPKDLERRNVSLALSNTPWTRPSGKKRLAVVNSFGAHGGNTTLVLEDGPERSTTQASADMRSTHPIVLSAKSKKSLQSNVENLLAFLDQHPETNLADLSYTVCARRMHHSLRTATAVSSITGLQKFLRSSLQDTTLTDVRPVPSEPPAVVLAFTGQGAFYSGMGRELFAEFPFFREQVLQLDHLVVRLGFPSIVPVIDGSINEDDGPVSPVLSQLSVVVLEIALARFWSLLGVRISAVVGHSLGEYAAFAVAGVISAADALYLVGKRAQLIQERCTLGSHSMLSVRASANEIEQLVGAAKYEVSCRNTYQDTVIGGAREDIDIIRQKLEASSHKCVQLEMPLAFHTAQMDAVLDAFEAAAKHVPFKAPTIPVLSPLLGSAVFDGKTINAGYLRRAARETVDFAAAVEAGQDFGMVDDATLWIDVGPHPICAGFVRSLIPEARVASSCRRNEDNMATMARSLATLHLAGLKLTWAEYFRPNEKAYTLLSLPKYSWNETNYWIPYIGTWTLDKAHLKHGGQGSNGKALGPPTLSTSALRTSLIHQITYETVEESTATLQILSDLQHPDFLEAVYGHKMNNCGVATSSIWTDMALTIGEYLYNRLVPQAKDVHMNFGEFEVLHAQVANKTKGSSQPLVVEAYLDLTSRSMTLAWFNASPHTGERAAECFASGVVRFEDARIWCTEWDRVTHLVLGRIEVLEHMAAKGFASKLSKPLAYALFKNVVDYADRYRGMDSVVLHEHEAMADITLIPERHGNWHTPPHWIDSVSHLAGLVMNGSDASNSRDFFYVTPGCDSFRLLKPLEPGAKYRSYVRMFQLPDEGGNMYGGDVYILQDNKIVGMVGQIRFRRVPRLLMDRFFSPADTNGVNNDHVPATQTTRILATSSLLPPSVPAVGVAAPSAKVNGTTNSMQPMNKEPPTQNNVVVPTQPPTPPSEMVTTTSGNTPGIATPTESGVVGQCLQLMARETGLDIGDLTADASFVQLGIDSLMSLVLSEKFRAELGIEVKSSLFLECPTIGDMTSWLEQYC</sequence>
<feature type="domain" description="Ketosynthase family 3 (KS3)" evidence="7">
    <location>
        <begin position="391"/>
        <end position="824"/>
    </location>
</feature>
<dbReference type="InterPro" id="IPR014031">
    <property type="entry name" value="Ketoacyl_synth_C"/>
</dbReference>
<keyword evidence="10" id="KW-1185">Reference proteome</keyword>
<evidence type="ECO:0000256" key="5">
    <source>
        <dbReference type="PROSITE-ProRule" id="PRU01363"/>
    </source>
</evidence>
<evidence type="ECO:0000256" key="4">
    <source>
        <dbReference type="ARBA" id="ARBA00022679"/>
    </source>
</evidence>
<evidence type="ECO:0000313" key="9">
    <source>
        <dbReference type="EMBL" id="KIM96903.1"/>
    </source>
</evidence>
<dbReference type="GO" id="GO:0004312">
    <property type="term" value="F:fatty acid synthase activity"/>
    <property type="evidence" value="ECO:0007669"/>
    <property type="project" value="TreeGrafter"/>
</dbReference>
<dbReference type="Pfam" id="PF22621">
    <property type="entry name" value="CurL-like_PKS_C"/>
    <property type="match status" value="1"/>
</dbReference>
<feature type="active site" description="Proton acceptor; for dehydratase activity" evidence="5">
    <location>
        <position position="1351"/>
    </location>
</feature>
<dbReference type="InterPro" id="IPR018201">
    <property type="entry name" value="Ketoacyl_synth_AS"/>
</dbReference>
<dbReference type="GO" id="GO:0006633">
    <property type="term" value="P:fatty acid biosynthetic process"/>
    <property type="evidence" value="ECO:0007669"/>
    <property type="project" value="InterPro"/>
</dbReference>
<dbReference type="PROSITE" id="PS52004">
    <property type="entry name" value="KS3_2"/>
    <property type="match status" value="1"/>
</dbReference>
<dbReference type="Gene3D" id="3.40.47.10">
    <property type="match status" value="1"/>
</dbReference>
<feature type="active site" description="Proton donor; for dehydratase activity" evidence="5">
    <location>
        <position position="1540"/>
    </location>
</feature>
<evidence type="ECO:0000259" key="8">
    <source>
        <dbReference type="PROSITE" id="PS52019"/>
    </source>
</evidence>
<reference evidence="9 10" key="1">
    <citation type="submission" date="2014-04" db="EMBL/GenBank/DDBJ databases">
        <authorList>
            <consortium name="DOE Joint Genome Institute"/>
            <person name="Kuo A."/>
            <person name="Martino E."/>
            <person name="Perotto S."/>
            <person name="Kohler A."/>
            <person name="Nagy L.G."/>
            <person name="Floudas D."/>
            <person name="Copeland A."/>
            <person name="Barry K.W."/>
            <person name="Cichocki N."/>
            <person name="Veneault-Fourrey C."/>
            <person name="LaButti K."/>
            <person name="Lindquist E.A."/>
            <person name="Lipzen A."/>
            <person name="Lundell T."/>
            <person name="Morin E."/>
            <person name="Murat C."/>
            <person name="Sun H."/>
            <person name="Tunlid A."/>
            <person name="Henrissat B."/>
            <person name="Grigoriev I.V."/>
            <person name="Hibbett D.S."/>
            <person name="Martin F."/>
            <person name="Nordberg H.P."/>
            <person name="Cantor M.N."/>
            <person name="Hua S.X."/>
        </authorList>
    </citation>
    <scope>NUCLEOTIDE SEQUENCE [LARGE SCALE GENOMIC DNA]</scope>
    <source>
        <strain evidence="9 10">Zn</strain>
    </source>
</reference>
<dbReference type="Gene3D" id="3.10.129.110">
    <property type="entry name" value="Polyketide synthase dehydratase"/>
    <property type="match status" value="1"/>
</dbReference>
<dbReference type="InterPro" id="IPR009081">
    <property type="entry name" value="PP-bd_ACP"/>
</dbReference>
<dbReference type="GO" id="GO:0031177">
    <property type="term" value="F:phosphopantetheine binding"/>
    <property type="evidence" value="ECO:0007669"/>
    <property type="project" value="InterPro"/>
</dbReference>
<dbReference type="STRING" id="913774.A0A0C3CD78"/>
<dbReference type="PANTHER" id="PTHR43775:SF24">
    <property type="entry name" value="NON-REDUCING POLYKETIDE SYNTHASE APTA-RELATED"/>
    <property type="match status" value="1"/>
</dbReference>
<dbReference type="Pfam" id="PF00109">
    <property type="entry name" value="ketoacyl-synt"/>
    <property type="match status" value="1"/>
</dbReference>
<dbReference type="NCBIfam" id="TIGR04532">
    <property type="entry name" value="PT_fungal_PKS"/>
    <property type="match status" value="1"/>
</dbReference>
<dbReference type="SMART" id="SM00825">
    <property type="entry name" value="PKS_KS"/>
    <property type="match status" value="1"/>
</dbReference>
<dbReference type="EMBL" id="KN832883">
    <property type="protein sequence ID" value="KIM96903.1"/>
    <property type="molecule type" value="Genomic_DNA"/>
</dbReference>
<evidence type="ECO:0000259" key="6">
    <source>
        <dbReference type="PROSITE" id="PS50075"/>
    </source>
</evidence>
<dbReference type="SUPFAM" id="SSF53901">
    <property type="entry name" value="Thiolase-like"/>
    <property type="match status" value="1"/>
</dbReference>
<gene>
    <name evidence="9" type="ORF">OIDMADRAFT_131360</name>
</gene>
<dbReference type="PROSITE" id="PS50075">
    <property type="entry name" value="CARRIER"/>
    <property type="match status" value="1"/>
</dbReference>
<dbReference type="InterPro" id="IPR042104">
    <property type="entry name" value="PKS_dehydratase_sf"/>
</dbReference>
<feature type="domain" description="PKS/mFAS DH" evidence="8">
    <location>
        <begin position="1319"/>
        <end position="1630"/>
    </location>
</feature>
<evidence type="ECO:0000259" key="7">
    <source>
        <dbReference type="PROSITE" id="PS52004"/>
    </source>
</evidence>
<dbReference type="Gene3D" id="1.10.1200.10">
    <property type="entry name" value="ACP-like"/>
    <property type="match status" value="1"/>
</dbReference>
<dbReference type="OrthoDB" id="329835at2759"/>
<dbReference type="InterPro" id="IPR020841">
    <property type="entry name" value="PKS_Beta-ketoAc_synthase_dom"/>
</dbReference>
<evidence type="ECO:0000256" key="2">
    <source>
        <dbReference type="ARBA" id="ARBA00022450"/>
    </source>
</evidence>
<dbReference type="SUPFAM" id="SSF47336">
    <property type="entry name" value="ACP-like"/>
    <property type="match status" value="1"/>
</dbReference>
<dbReference type="InterPro" id="IPR014043">
    <property type="entry name" value="Acyl_transferase_dom"/>
</dbReference>
<comment type="pathway">
    <text evidence="1">Secondary metabolite biosynthesis.</text>
</comment>
<feature type="region of interest" description="N-terminal hotdog fold" evidence="5">
    <location>
        <begin position="1319"/>
        <end position="1455"/>
    </location>
</feature>
<dbReference type="SUPFAM" id="SSF52151">
    <property type="entry name" value="FabD/lysophospholipase-like"/>
    <property type="match status" value="1"/>
</dbReference>
<dbReference type="InterPro" id="IPR036736">
    <property type="entry name" value="ACP-like_sf"/>
</dbReference>
<dbReference type="PROSITE" id="PS00606">
    <property type="entry name" value="KS3_1"/>
    <property type="match status" value="1"/>
</dbReference>
<dbReference type="InterPro" id="IPR001227">
    <property type="entry name" value="Ac_transferase_dom_sf"/>
</dbReference>
<dbReference type="CDD" id="cd00833">
    <property type="entry name" value="PKS"/>
    <property type="match status" value="1"/>
</dbReference>
<dbReference type="Pfam" id="PF02801">
    <property type="entry name" value="Ketoacyl-synt_C"/>
    <property type="match status" value="1"/>
</dbReference>
<evidence type="ECO:0000256" key="1">
    <source>
        <dbReference type="ARBA" id="ARBA00005179"/>
    </source>
</evidence>
<protein>
    <submittedName>
        <fullName evidence="9">Uncharacterized protein</fullName>
    </submittedName>
</protein>
<dbReference type="InterPro" id="IPR032088">
    <property type="entry name" value="SAT"/>
</dbReference>
<dbReference type="SMART" id="SM00823">
    <property type="entry name" value="PKS_PP"/>
    <property type="match status" value="1"/>
</dbReference>
<dbReference type="FunFam" id="3.40.366.10:FF:000002">
    <property type="entry name" value="Probable polyketide synthase 2"/>
    <property type="match status" value="1"/>
</dbReference>
<dbReference type="Gene3D" id="3.40.366.10">
    <property type="entry name" value="Malonyl-Coenzyme A Acyl Carrier Protein, domain 2"/>
    <property type="match status" value="2"/>
</dbReference>
<dbReference type="Pfam" id="PF00698">
    <property type="entry name" value="Acyl_transf_1"/>
    <property type="match status" value="1"/>
</dbReference>
<dbReference type="InterPro" id="IPR016035">
    <property type="entry name" value="Acyl_Trfase/lysoPLipase"/>
</dbReference>
<dbReference type="InterPro" id="IPR049900">
    <property type="entry name" value="PKS_mFAS_DH"/>
</dbReference>
<name>A0A0C3CD78_OIDMZ</name>
<organism evidence="9 10">
    <name type="scientific">Oidiodendron maius (strain Zn)</name>
    <dbReference type="NCBI Taxonomy" id="913774"/>
    <lineage>
        <taxon>Eukaryota</taxon>
        <taxon>Fungi</taxon>
        <taxon>Dikarya</taxon>
        <taxon>Ascomycota</taxon>
        <taxon>Pezizomycotina</taxon>
        <taxon>Leotiomycetes</taxon>
        <taxon>Leotiomycetes incertae sedis</taxon>
        <taxon>Myxotrichaceae</taxon>
        <taxon>Oidiodendron</taxon>
    </lineage>
</organism>
<dbReference type="FunFam" id="1.10.1200.10:FF:000011">
    <property type="entry name" value="Sterigmatocystin biosynthesis polyketide synthase"/>
    <property type="match status" value="1"/>
</dbReference>
<dbReference type="InterPro" id="IPR030918">
    <property type="entry name" value="PT_fungal_PKS"/>
</dbReference>
<keyword evidence="2" id="KW-0596">Phosphopantetheine</keyword>
<dbReference type="FunFam" id="3.40.366.10:FF:000017">
    <property type="entry name" value="Non-reducing polyketide synthase aptA"/>
    <property type="match status" value="1"/>
</dbReference>
<dbReference type="PROSITE" id="PS52019">
    <property type="entry name" value="PKS_MFAS_DH"/>
    <property type="match status" value="1"/>
</dbReference>
<dbReference type="SMART" id="SM00827">
    <property type="entry name" value="PKS_AT"/>
    <property type="match status" value="1"/>
</dbReference>
<accession>A0A0C3CD78</accession>
<dbReference type="Proteomes" id="UP000054321">
    <property type="component" value="Unassembled WGS sequence"/>
</dbReference>